<evidence type="ECO:0000256" key="2">
    <source>
        <dbReference type="ARBA" id="ARBA00022679"/>
    </source>
</evidence>
<sequence>MTGRRKELPFHEVLFFDLETTLDHKTVHMAAWQTVERGPDGRWAPTGDVAWGRGTVGIEALAGPSWSPAIGAHNLIGFDREVLHRATGRDPMPLDRCVDSLLLAQVLYPDHPGGHSLKALLPIVGEAKLEAPPFEEFSEEMVTYCVQDVRGGARLLAHLLNRFEAEGFDWRCMAEIENPVAWEVDRMEEAGFYLDLEATTTLLASMEAEVSRIEEEIQATFAPNIQVMKGRPKGGVVVNRQAVEELCTKHNLPMPEVSPTDCYRITPVNVNSRVQLADRLVAAGWEPRKYTPASVKAYEEGGKKDRSLLRPVLDEETLEESDIPQAKLLVRFFWATKIAAYARSWIGFRDPASGRVHPRVMSIGAPTARMAHSSPNIAQVPKVGNPGGKECRSCWAAAPGRVLVGVDASGLEFRMLAHYCQDEEMTREILEGDIHTKNQQAAKLPSRDAAKTFMYAWLYGAGPGKLASIAKRSKAEGAKAKRDLIRRWKGMKALLDKLERFVERGDTIPGLDGRRLYVRKAHAVLNTLLQSAGAIVMKQAKVLVGQALRERLGDGRWRFVANVHDEFQIECEPADAEIVREVALWAIPEAGRRLGLRVPLAGEAKVGRTWADTH</sequence>
<dbReference type="GO" id="GO:0006261">
    <property type="term" value="P:DNA-templated DNA replication"/>
    <property type="evidence" value="ECO:0007669"/>
    <property type="project" value="InterPro"/>
</dbReference>
<evidence type="ECO:0000256" key="5">
    <source>
        <dbReference type="ARBA" id="ARBA00023109"/>
    </source>
</evidence>
<protein>
    <recommendedName>
        <fullName evidence="1">DNA-directed DNA polymerase</fullName>
        <ecNumber evidence="1">2.7.7.7</ecNumber>
    </recommendedName>
</protein>
<keyword evidence="8" id="KW-0540">Nuclease</keyword>
<accession>A0A6J5M303</accession>
<dbReference type="PANTHER" id="PTHR10133">
    <property type="entry name" value="DNA POLYMERASE I"/>
    <property type="match status" value="1"/>
</dbReference>
<keyword evidence="2" id="KW-0808">Transferase</keyword>
<evidence type="ECO:0000313" key="8">
    <source>
        <dbReference type="EMBL" id="CAB4141028.1"/>
    </source>
</evidence>
<dbReference type="GO" id="GO:0006302">
    <property type="term" value="P:double-strand break repair"/>
    <property type="evidence" value="ECO:0007669"/>
    <property type="project" value="TreeGrafter"/>
</dbReference>
<dbReference type="InterPro" id="IPR043502">
    <property type="entry name" value="DNA/RNA_pol_sf"/>
</dbReference>
<proteinExistence type="predicted"/>
<organism evidence="8">
    <name type="scientific">uncultured Caudovirales phage</name>
    <dbReference type="NCBI Taxonomy" id="2100421"/>
    <lineage>
        <taxon>Viruses</taxon>
        <taxon>Duplodnaviria</taxon>
        <taxon>Heunggongvirae</taxon>
        <taxon>Uroviricota</taxon>
        <taxon>Caudoviricetes</taxon>
        <taxon>Peduoviridae</taxon>
        <taxon>Maltschvirus</taxon>
        <taxon>Maltschvirus maltsch</taxon>
    </lineage>
</organism>
<evidence type="ECO:0000259" key="7">
    <source>
        <dbReference type="SMART" id="SM00482"/>
    </source>
</evidence>
<reference evidence="8" key="1">
    <citation type="submission" date="2020-04" db="EMBL/GenBank/DDBJ databases">
        <authorList>
            <person name="Chiriac C."/>
            <person name="Salcher M."/>
            <person name="Ghai R."/>
            <person name="Kavagutti S V."/>
        </authorList>
    </citation>
    <scope>NUCLEOTIDE SEQUENCE</scope>
</reference>
<gene>
    <name evidence="8" type="ORF">UFOVP411_20</name>
</gene>
<dbReference type="Pfam" id="PF00476">
    <property type="entry name" value="DNA_pol_A"/>
    <property type="match status" value="1"/>
</dbReference>
<feature type="domain" description="DNA-directed DNA polymerase family A palm" evidence="7">
    <location>
        <begin position="388"/>
        <end position="575"/>
    </location>
</feature>
<dbReference type="PRINTS" id="PR00868">
    <property type="entry name" value="DNAPOLI"/>
</dbReference>
<dbReference type="PROSITE" id="PS00447">
    <property type="entry name" value="DNA_POLYMERASE_A"/>
    <property type="match status" value="1"/>
</dbReference>
<dbReference type="Gene3D" id="3.30.420.10">
    <property type="entry name" value="Ribonuclease H-like superfamily/Ribonuclease H"/>
    <property type="match status" value="1"/>
</dbReference>
<keyword evidence="8" id="KW-0378">Hydrolase</keyword>
<name>A0A6J5M303_9CAUD</name>
<dbReference type="GO" id="GO:0003887">
    <property type="term" value="F:DNA-directed DNA polymerase activity"/>
    <property type="evidence" value="ECO:0007669"/>
    <property type="project" value="UniProtKB-KW"/>
</dbReference>
<dbReference type="SUPFAM" id="SSF53098">
    <property type="entry name" value="Ribonuclease H-like"/>
    <property type="match status" value="1"/>
</dbReference>
<keyword evidence="8" id="KW-0269">Exonuclease</keyword>
<dbReference type="SUPFAM" id="SSF56672">
    <property type="entry name" value="DNA/RNA polymerases"/>
    <property type="match status" value="1"/>
</dbReference>
<keyword evidence="4" id="KW-0239">DNA-directed DNA polymerase</keyword>
<dbReference type="InterPro" id="IPR036397">
    <property type="entry name" value="RNaseH_sf"/>
</dbReference>
<keyword evidence="5" id="KW-0235">DNA replication</keyword>
<dbReference type="Gene3D" id="3.30.70.370">
    <property type="match status" value="2"/>
</dbReference>
<evidence type="ECO:0000256" key="4">
    <source>
        <dbReference type="ARBA" id="ARBA00022932"/>
    </source>
</evidence>
<keyword evidence="5" id="KW-1194">Viral DNA replication</keyword>
<dbReference type="GO" id="GO:0003677">
    <property type="term" value="F:DNA binding"/>
    <property type="evidence" value="ECO:0007669"/>
    <property type="project" value="InterPro"/>
</dbReference>
<dbReference type="Gene3D" id="1.20.1060.10">
    <property type="entry name" value="Taq DNA Polymerase, Chain T, domain 4"/>
    <property type="match status" value="1"/>
</dbReference>
<evidence type="ECO:0000256" key="3">
    <source>
        <dbReference type="ARBA" id="ARBA00022695"/>
    </source>
</evidence>
<comment type="catalytic activity">
    <reaction evidence="6">
        <text>DNA(n) + a 2'-deoxyribonucleoside 5'-triphosphate = DNA(n+1) + diphosphate</text>
        <dbReference type="Rhea" id="RHEA:22508"/>
        <dbReference type="Rhea" id="RHEA-COMP:17339"/>
        <dbReference type="Rhea" id="RHEA-COMP:17340"/>
        <dbReference type="ChEBI" id="CHEBI:33019"/>
        <dbReference type="ChEBI" id="CHEBI:61560"/>
        <dbReference type="ChEBI" id="CHEBI:173112"/>
        <dbReference type="EC" id="2.7.7.7"/>
    </reaction>
</comment>
<dbReference type="InterPro" id="IPR012337">
    <property type="entry name" value="RNaseH-like_sf"/>
</dbReference>
<evidence type="ECO:0000256" key="1">
    <source>
        <dbReference type="ARBA" id="ARBA00012417"/>
    </source>
</evidence>
<keyword evidence="3" id="KW-0548">Nucleotidyltransferase</keyword>
<dbReference type="EMBL" id="LR796385">
    <property type="protein sequence ID" value="CAB4141028.1"/>
    <property type="molecule type" value="Genomic_DNA"/>
</dbReference>
<evidence type="ECO:0000256" key="6">
    <source>
        <dbReference type="ARBA" id="ARBA00049244"/>
    </source>
</evidence>
<dbReference type="InterPro" id="IPR001098">
    <property type="entry name" value="DNA-dir_DNA_pol_A_palm_dom"/>
</dbReference>
<dbReference type="GO" id="GO:0004527">
    <property type="term" value="F:exonuclease activity"/>
    <property type="evidence" value="ECO:0007669"/>
    <property type="project" value="UniProtKB-KW"/>
</dbReference>
<dbReference type="SMART" id="SM00482">
    <property type="entry name" value="POLAc"/>
    <property type="match status" value="1"/>
</dbReference>
<dbReference type="InterPro" id="IPR002298">
    <property type="entry name" value="DNA_polymerase_A"/>
</dbReference>
<dbReference type="PANTHER" id="PTHR10133:SF62">
    <property type="entry name" value="DNA POLYMERASE THETA"/>
    <property type="match status" value="1"/>
</dbReference>
<dbReference type="EC" id="2.7.7.7" evidence="1"/>
<dbReference type="GO" id="GO:0039693">
    <property type="term" value="P:viral DNA genome replication"/>
    <property type="evidence" value="ECO:0007669"/>
    <property type="project" value="UniProtKB-KW"/>
</dbReference>
<dbReference type="InterPro" id="IPR019760">
    <property type="entry name" value="DNA-dir_DNA_pol_A_CS"/>
</dbReference>